<organism evidence="2">
    <name type="scientific">Alexandrium monilatum</name>
    <dbReference type="NCBI Taxonomy" id="311494"/>
    <lineage>
        <taxon>Eukaryota</taxon>
        <taxon>Sar</taxon>
        <taxon>Alveolata</taxon>
        <taxon>Dinophyceae</taxon>
        <taxon>Gonyaulacales</taxon>
        <taxon>Pyrocystaceae</taxon>
        <taxon>Alexandrium</taxon>
    </lineage>
</organism>
<evidence type="ECO:0008006" key="3">
    <source>
        <dbReference type="Google" id="ProtNLM"/>
    </source>
</evidence>
<protein>
    <recommendedName>
        <fullName evidence="3">B30.2/SPRY domain-containing protein</fullName>
    </recommendedName>
</protein>
<evidence type="ECO:0000256" key="1">
    <source>
        <dbReference type="SAM" id="MobiDB-lite"/>
    </source>
</evidence>
<evidence type="ECO:0000313" key="2">
    <source>
        <dbReference type="EMBL" id="CAE4615086.1"/>
    </source>
</evidence>
<dbReference type="Gene3D" id="2.60.120.920">
    <property type="match status" value="1"/>
</dbReference>
<dbReference type="Gene3D" id="1.20.920.20">
    <property type="match status" value="1"/>
</dbReference>
<dbReference type="InterPro" id="IPR043136">
    <property type="entry name" value="B30.2/SPRY_sf"/>
</dbReference>
<name>A0A7S4RI03_9DINO</name>
<accession>A0A7S4RI03</accession>
<feature type="region of interest" description="Disordered" evidence="1">
    <location>
        <begin position="234"/>
        <end position="292"/>
    </location>
</feature>
<sequence length="517" mass="57530">MAPACCSTSRPGQALCTTLPCQLAQSPIAGPGAMAVEPQLSAGGRMAAAAAAEVGCQVFVEVQRAWGDTDAVPHPLRDITDLELEEIRQLKHPPETVSRVMECVHLILGGEGPSRSTGSIEWIAVLRTVVRTDFLRRVRHFDVAELRERPALVDCICRDYLAGPRALKPDRVRHASRAVVAFFGWTVALIAGALPVWPVEEVGGAEARREVFRLEAERLEAALQARQREEAQLAAARREEAKQQEAKRKEAEREEAARQAAEREEAARREAEEQEVARQEEKERQAAEEGRRLAEQERLEALARKKRKEEEALEAEKAGIFSPEMCFWDTVGNPERKFLEVEEGAVKFPHADFVTCCNVLTREPVRRGGHFFEFMMHRLGGEQWCGVTTDNTQAGMRVSGWNLKGWSYYSGNREANSNGRPALHVNKKVVQSFAHVLEGDIVGVLLDADRRGLVFLRNDDVQGVCELLPRNRSPLFLFTHVGAEGDHVEVRRLPPSQAPRNAVVALEQLVGHIAPVQ</sequence>
<dbReference type="EMBL" id="HBNR01051060">
    <property type="protein sequence ID" value="CAE4615086.1"/>
    <property type="molecule type" value="Transcribed_RNA"/>
</dbReference>
<reference evidence="2" key="1">
    <citation type="submission" date="2021-01" db="EMBL/GenBank/DDBJ databases">
        <authorList>
            <person name="Corre E."/>
            <person name="Pelletier E."/>
            <person name="Niang G."/>
            <person name="Scheremetjew M."/>
            <person name="Finn R."/>
            <person name="Kale V."/>
            <person name="Holt S."/>
            <person name="Cochrane G."/>
            <person name="Meng A."/>
            <person name="Brown T."/>
            <person name="Cohen L."/>
        </authorList>
    </citation>
    <scope>NUCLEOTIDE SEQUENCE</scope>
    <source>
        <strain evidence="2">CCMP3105</strain>
    </source>
</reference>
<proteinExistence type="predicted"/>
<dbReference type="AlphaFoldDB" id="A0A7S4RI03"/>
<dbReference type="SUPFAM" id="SSF49899">
    <property type="entry name" value="Concanavalin A-like lectins/glucanases"/>
    <property type="match status" value="1"/>
</dbReference>
<gene>
    <name evidence="2" type="ORF">AMON00008_LOCUS35740</name>
</gene>
<dbReference type="InterPro" id="IPR013320">
    <property type="entry name" value="ConA-like_dom_sf"/>
</dbReference>